<dbReference type="EMBL" id="JACBAE010001039">
    <property type="protein sequence ID" value="KAF7173919.1"/>
    <property type="molecule type" value="Genomic_DNA"/>
</dbReference>
<evidence type="ECO:0000256" key="6">
    <source>
        <dbReference type="ARBA" id="ARBA00023004"/>
    </source>
</evidence>
<evidence type="ECO:0000313" key="11">
    <source>
        <dbReference type="Proteomes" id="UP000654922"/>
    </source>
</evidence>
<protein>
    <recommendedName>
        <fullName evidence="9">Enoyl reductase (ER) domain-containing protein</fullName>
    </recommendedName>
</protein>
<evidence type="ECO:0000256" key="2">
    <source>
        <dbReference type="ARBA" id="ARBA00008072"/>
    </source>
</evidence>
<reference evidence="10" key="1">
    <citation type="submission" date="2020-06" db="EMBL/GenBank/DDBJ databases">
        <title>Draft genome sequences of strains closely related to Aspergillus parafelis and Aspergillus hiratsukae.</title>
        <authorList>
            <person name="Dos Santos R.A.C."/>
            <person name="Rivero-Menendez O."/>
            <person name="Steenwyk J.L."/>
            <person name="Mead M.E."/>
            <person name="Goldman G.H."/>
            <person name="Alastruey-Izquierdo A."/>
            <person name="Rokas A."/>
        </authorList>
    </citation>
    <scope>NUCLEOTIDE SEQUENCE</scope>
    <source>
        <strain evidence="10">CNM-CM5623</strain>
    </source>
</reference>
<keyword evidence="5" id="KW-0560">Oxidoreductase</keyword>
<evidence type="ECO:0000256" key="3">
    <source>
        <dbReference type="ARBA" id="ARBA00010617"/>
    </source>
</evidence>
<dbReference type="CDD" id="cd11041">
    <property type="entry name" value="CYP503A1-like"/>
    <property type="match status" value="1"/>
</dbReference>
<dbReference type="PANTHER" id="PTHR46206">
    <property type="entry name" value="CYTOCHROME P450"/>
    <property type="match status" value="1"/>
</dbReference>
<evidence type="ECO:0000256" key="8">
    <source>
        <dbReference type="PIRSR" id="PIRSR602403-1"/>
    </source>
</evidence>
<dbReference type="SUPFAM" id="SSF48264">
    <property type="entry name" value="Cytochrome P450"/>
    <property type="match status" value="1"/>
</dbReference>
<keyword evidence="8" id="KW-0349">Heme</keyword>
<dbReference type="OrthoDB" id="1844152at2759"/>
<dbReference type="SUPFAM" id="SSF51735">
    <property type="entry name" value="NAD(P)-binding Rossmann-fold domains"/>
    <property type="match status" value="1"/>
</dbReference>
<dbReference type="SMART" id="SM00829">
    <property type="entry name" value="PKS_ER"/>
    <property type="match status" value="1"/>
</dbReference>
<dbReference type="Proteomes" id="UP000654922">
    <property type="component" value="Unassembled WGS sequence"/>
</dbReference>
<dbReference type="AlphaFoldDB" id="A0A8H6QJJ1"/>
<dbReference type="GO" id="GO:0004497">
    <property type="term" value="F:monooxygenase activity"/>
    <property type="evidence" value="ECO:0007669"/>
    <property type="project" value="UniProtKB-KW"/>
</dbReference>
<dbReference type="Gene3D" id="1.10.630.10">
    <property type="entry name" value="Cytochrome P450"/>
    <property type="match status" value="1"/>
</dbReference>
<dbReference type="SUPFAM" id="SSF50129">
    <property type="entry name" value="GroES-like"/>
    <property type="match status" value="1"/>
</dbReference>
<evidence type="ECO:0000256" key="1">
    <source>
        <dbReference type="ARBA" id="ARBA00001971"/>
    </source>
</evidence>
<dbReference type="PROSITE" id="PS00086">
    <property type="entry name" value="CYTOCHROME_P450"/>
    <property type="match status" value="1"/>
</dbReference>
<proteinExistence type="inferred from homology"/>
<feature type="binding site" description="axial binding residue" evidence="8">
    <location>
        <position position="788"/>
    </location>
    <ligand>
        <name>heme</name>
        <dbReference type="ChEBI" id="CHEBI:30413"/>
    </ligand>
    <ligandPart>
        <name>Fe</name>
        <dbReference type="ChEBI" id="CHEBI:18248"/>
    </ligandPart>
</feature>
<dbReference type="InterPro" id="IPR011032">
    <property type="entry name" value="GroES-like_sf"/>
</dbReference>
<sequence length="847" mass="94541">MTISSTPNQPPKQTVILEGDDLRLRIEHNAPLPVLRPDEVLVRTMAVALNPCDYKMHERFPSPGAIDGCDFSGIILAIGSAVPSLRVSFEIGDRVFGAVHGSNPIRHESGSFAEYIASEAQFTLKIPDSMSFEEAAALGGTGLATLGMALFRTLELPGTPEEPAQNPQTVLVHGGSSSVGTIAMQLLRLVGHVPITTCSPRNWALAKEYGAEEVFDYHEPECAQKIKAYTRNTLRYVLDPFTDAKSIALCCGAMGRAGGRYACLEMHPEYLLEKRTLKVGFVMGPALLGHRLELDYGYEREADLEMRQFGVRWYRSIQWLLDHGRLRPHPLRVLPGRFDAILQGIEMLKSKSVSGEKLVVVIGNLATIAVASIIWRRLSIQPPVSKDALAHIPEVRFDENDTPERYTQDSRSLLFKCYDKYLRHGIPVQMRNPIGELGPQVLLPMKYLDEVKYASTHLFSFPLFSEKVFLLNYSDAPQQTDAAAHVVRVQLTKNLGMLANGMYQEAVEGLQANLPDSKGCSPCRIYLFQPSLTSVEWNTVPAYSLLANVTARVTALALVGPELCRNREWIDISLQTTFAIFNAAFTIRAKYSPGWRWLARWQSDAPRKMRAMRARAVELLTPCDKPLARIADEQLFLTVASMHTTSSSLTSVLYDLLIRPEYCAEITQEVQDALAECGGNWTLQQVAKMKKLDSFMKESQRVHPIGFITAQRATVRSHTFKDGLHLPAGVIFQFPADAVHHDPEIYPDPNRFDGYRFLRLRETVDPNRFHFASVSDTMLGFGAGSHACPGRFFTALAIKLILVVLLTQYEVKLADSKDGCRPPDTFHDFNMGPSQEAQIMLRKKFDG</sequence>
<dbReference type="Pfam" id="PF00067">
    <property type="entry name" value="p450"/>
    <property type="match status" value="1"/>
</dbReference>
<dbReference type="InterPro" id="IPR017972">
    <property type="entry name" value="Cyt_P450_CS"/>
</dbReference>
<accession>A0A8H6QJJ1</accession>
<dbReference type="InterPro" id="IPR001128">
    <property type="entry name" value="Cyt_P450"/>
</dbReference>
<dbReference type="InterPro" id="IPR013154">
    <property type="entry name" value="ADH-like_N"/>
</dbReference>
<dbReference type="InterPro" id="IPR036291">
    <property type="entry name" value="NAD(P)-bd_dom_sf"/>
</dbReference>
<dbReference type="Gene3D" id="3.90.180.10">
    <property type="entry name" value="Medium-chain alcohol dehydrogenases, catalytic domain"/>
    <property type="match status" value="1"/>
</dbReference>
<dbReference type="GO" id="GO:0016705">
    <property type="term" value="F:oxidoreductase activity, acting on paired donors, with incorporation or reduction of molecular oxygen"/>
    <property type="evidence" value="ECO:0007669"/>
    <property type="project" value="InterPro"/>
</dbReference>
<dbReference type="InterPro" id="IPR020843">
    <property type="entry name" value="ER"/>
</dbReference>
<keyword evidence="6 8" id="KW-0408">Iron</keyword>
<evidence type="ECO:0000256" key="4">
    <source>
        <dbReference type="ARBA" id="ARBA00022723"/>
    </source>
</evidence>
<dbReference type="PRINTS" id="PR00465">
    <property type="entry name" value="EP450IV"/>
</dbReference>
<dbReference type="Gene3D" id="3.40.50.720">
    <property type="entry name" value="NAD(P)-binding Rossmann-like Domain"/>
    <property type="match status" value="1"/>
</dbReference>
<feature type="domain" description="Enoyl reductase (ER)" evidence="9">
    <location>
        <begin position="19"/>
        <end position="360"/>
    </location>
</feature>
<comment type="cofactor">
    <cofactor evidence="1 8">
        <name>heme</name>
        <dbReference type="ChEBI" id="CHEBI:30413"/>
    </cofactor>
</comment>
<dbReference type="GO" id="GO:0020037">
    <property type="term" value="F:heme binding"/>
    <property type="evidence" value="ECO:0007669"/>
    <property type="project" value="InterPro"/>
</dbReference>
<comment type="similarity">
    <text evidence="3">Belongs to the cytochrome P450 family.</text>
</comment>
<dbReference type="GO" id="GO:0005506">
    <property type="term" value="F:iron ion binding"/>
    <property type="evidence" value="ECO:0007669"/>
    <property type="project" value="InterPro"/>
</dbReference>
<dbReference type="PANTHER" id="PTHR46206:SF7">
    <property type="entry name" value="P450, PUTATIVE (EUROFUNG)-RELATED"/>
    <property type="match status" value="1"/>
</dbReference>
<keyword evidence="7" id="KW-0503">Monooxygenase</keyword>
<name>A0A8H6QJJ1_9EURO</name>
<dbReference type="GO" id="GO:0019748">
    <property type="term" value="P:secondary metabolic process"/>
    <property type="evidence" value="ECO:0007669"/>
    <property type="project" value="UniProtKB-ARBA"/>
</dbReference>
<comment type="caution">
    <text evidence="10">The sequence shown here is derived from an EMBL/GenBank/DDBJ whole genome shotgun (WGS) entry which is preliminary data.</text>
</comment>
<comment type="similarity">
    <text evidence="2">Belongs to the zinc-containing alcohol dehydrogenase family.</text>
</comment>
<evidence type="ECO:0000259" key="9">
    <source>
        <dbReference type="SMART" id="SM00829"/>
    </source>
</evidence>
<evidence type="ECO:0000313" key="10">
    <source>
        <dbReference type="EMBL" id="KAF7173919.1"/>
    </source>
</evidence>
<organism evidence="10 11">
    <name type="scientific">Aspergillus felis</name>
    <dbReference type="NCBI Taxonomy" id="1287682"/>
    <lineage>
        <taxon>Eukaryota</taxon>
        <taxon>Fungi</taxon>
        <taxon>Dikarya</taxon>
        <taxon>Ascomycota</taxon>
        <taxon>Pezizomycotina</taxon>
        <taxon>Eurotiomycetes</taxon>
        <taxon>Eurotiomycetidae</taxon>
        <taxon>Eurotiales</taxon>
        <taxon>Aspergillaceae</taxon>
        <taxon>Aspergillus</taxon>
        <taxon>Aspergillus subgen. Fumigati</taxon>
    </lineage>
</organism>
<dbReference type="Pfam" id="PF08240">
    <property type="entry name" value="ADH_N"/>
    <property type="match status" value="1"/>
</dbReference>
<dbReference type="InterPro" id="IPR047122">
    <property type="entry name" value="Trans-enoyl_RdTase-like"/>
</dbReference>
<dbReference type="InterPro" id="IPR002403">
    <property type="entry name" value="Cyt_P450_E_grp-IV"/>
</dbReference>
<dbReference type="GO" id="GO:0016651">
    <property type="term" value="F:oxidoreductase activity, acting on NAD(P)H"/>
    <property type="evidence" value="ECO:0007669"/>
    <property type="project" value="InterPro"/>
</dbReference>
<dbReference type="CDD" id="cd08249">
    <property type="entry name" value="enoyl_reductase_like"/>
    <property type="match status" value="1"/>
</dbReference>
<evidence type="ECO:0000256" key="7">
    <source>
        <dbReference type="ARBA" id="ARBA00023033"/>
    </source>
</evidence>
<gene>
    <name evidence="10" type="ORF">CNMCM5623_006149</name>
</gene>
<keyword evidence="4 8" id="KW-0479">Metal-binding</keyword>
<dbReference type="InterPro" id="IPR036396">
    <property type="entry name" value="Cyt_P450_sf"/>
</dbReference>
<evidence type="ECO:0000256" key="5">
    <source>
        <dbReference type="ARBA" id="ARBA00023002"/>
    </source>
</evidence>